<dbReference type="PANTHER" id="PTHR33055">
    <property type="entry name" value="TRANSPOSASE FOR INSERTION SEQUENCE ELEMENT IS1111A"/>
    <property type="match status" value="1"/>
</dbReference>
<evidence type="ECO:0000259" key="3">
    <source>
        <dbReference type="Pfam" id="PF02371"/>
    </source>
</evidence>
<dbReference type="InterPro" id="IPR047650">
    <property type="entry name" value="Transpos_IS110"/>
</dbReference>
<evidence type="ECO:0000313" key="4">
    <source>
        <dbReference type="EMBL" id="RCU51444.1"/>
    </source>
</evidence>
<name>A0A368NP60_9GAMM</name>
<comment type="caution">
    <text evidence="4">The sequence shown here is derived from an EMBL/GenBank/DDBJ whole genome shotgun (WGS) entry which is preliminary data.</text>
</comment>
<protein>
    <submittedName>
        <fullName evidence="4">IS110 family transposase</fullName>
    </submittedName>
</protein>
<dbReference type="InterPro" id="IPR002525">
    <property type="entry name" value="Transp_IS110-like_N"/>
</dbReference>
<gene>
    <name evidence="4" type="ORF">DU002_02925</name>
</gene>
<dbReference type="Pfam" id="PF02371">
    <property type="entry name" value="Transposase_20"/>
    <property type="match status" value="1"/>
</dbReference>
<keyword evidence="1" id="KW-0175">Coiled coil</keyword>
<dbReference type="Proteomes" id="UP000252558">
    <property type="component" value="Unassembled WGS sequence"/>
</dbReference>
<feature type="coiled-coil region" evidence="1">
    <location>
        <begin position="130"/>
        <end position="194"/>
    </location>
</feature>
<dbReference type="Pfam" id="PF01548">
    <property type="entry name" value="DEDD_Tnp_IS110"/>
    <property type="match status" value="1"/>
</dbReference>
<dbReference type="EMBL" id="QPID01000002">
    <property type="protein sequence ID" value="RCU51444.1"/>
    <property type="molecule type" value="Genomic_DNA"/>
</dbReference>
<evidence type="ECO:0000313" key="5">
    <source>
        <dbReference type="Proteomes" id="UP000252558"/>
    </source>
</evidence>
<dbReference type="PANTHER" id="PTHR33055:SF3">
    <property type="entry name" value="PUTATIVE TRANSPOSASE FOR IS117-RELATED"/>
    <property type="match status" value="1"/>
</dbReference>
<feature type="domain" description="Transposase IS116/IS110/IS902 C-terminal" evidence="3">
    <location>
        <begin position="203"/>
        <end position="286"/>
    </location>
</feature>
<feature type="domain" description="Transposase IS110-like N-terminal" evidence="2">
    <location>
        <begin position="5"/>
        <end position="156"/>
    </location>
</feature>
<organism evidence="4 5">
    <name type="scientific">Corallincola holothuriorum</name>
    <dbReference type="NCBI Taxonomy" id="2282215"/>
    <lineage>
        <taxon>Bacteria</taxon>
        <taxon>Pseudomonadati</taxon>
        <taxon>Pseudomonadota</taxon>
        <taxon>Gammaproteobacteria</taxon>
        <taxon>Alteromonadales</taxon>
        <taxon>Psychromonadaceae</taxon>
        <taxon>Corallincola</taxon>
    </lineage>
</organism>
<proteinExistence type="predicted"/>
<dbReference type="NCBIfam" id="NF033542">
    <property type="entry name" value="transpos_IS110"/>
    <property type="match status" value="1"/>
</dbReference>
<evidence type="ECO:0000256" key="1">
    <source>
        <dbReference type="SAM" id="Coils"/>
    </source>
</evidence>
<dbReference type="GO" id="GO:0003677">
    <property type="term" value="F:DNA binding"/>
    <property type="evidence" value="ECO:0007669"/>
    <property type="project" value="InterPro"/>
</dbReference>
<sequence>MMQSVGIDVSKAKLDCCWLRDSQKNKVKCKIFKNQPDEFRHLGDWLVKNTGSQPDEIHVVLEATGVYHEAVALQLYDRGFRVSVVNPARPKKFAESMGYVHKTDKKDSVILAKFGEQAKLALWVPEPRKIRQLKALIARLEALDEDLQRENNRLEAAELTQASEIVIESLTTMLEALEAERKRLLSEIDDHIDNHPDLKKNRALLESIPGVGPVVSRMMLSVIGSRCFSSAKELAAFLGLIPRLRESGTMKGRTMLTKQGPANVRAKLYMAAVVAKSVNPDIRQHYDRLVKNGKTKMQALAAAMRKLTHICFGVLKHQSEYQPQTA</sequence>
<dbReference type="GO" id="GO:0006313">
    <property type="term" value="P:DNA transposition"/>
    <property type="evidence" value="ECO:0007669"/>
    <property type="project" value="InterPro"/>
</dbReference>
<keyword evidence="5" id="KW-1185">Reference proteome</keyword>
<evidence type="ECO:0000259" key="2">
    <source>
        <dbReference type="Pfam" id="PF01548"/>
    </source>
</evidence>
<reference evidence="4 5" key="1">
    <citation type="submission" date="2018-07" db="EMBL/GenBank/DDBJ databases">
        <title>Corallincola holothuriorum sp. nov., a new facultative anaerobe isolated from sea cucumber Apostichopus japonicus.</title>
        <authorList>
            <person name="Xia H."/>
        </authorList>
    </citation>
    <scope>NUCLEOTIDE SEQUENCE [LARGE SCALE GENOMIC DNA]</scope>
    <source>
        <strain evidence="4 5">C4</strain>
    </source>
</reference>
<dbReference type="GO" id="GO:0004803">
    <property type="term" value="F:transposase activity"/>
    <property type="evidence" value="ECO:0007669"/>
    <property type="project" value="InterPro"/>
</dbReference>
<dbReference type="OrthoDB" id="1523051at2"/>
<dbReference type="AlphaFoldDB" id="A0A368NP60"/>
<dbReference type="InterPro" id="IPR003346">
    <property type="entry name" value="Transposase_20"/>
</dbReference>
<accession>A0A368NP60</accession>